<keyword evidence="1 6" id="KW-0808">Transferase</keyword>
<dbReference type="AlphaFoldDB" id="A0A519BAX4"/>
<evidence type="ECO:0000313" key="8">
    <source>
        <dbReference type="EMBL" id="RZD14348.1"/>
    </source>
</evidence>
<feature type="binding site" evidence="6">
    <location>
        <position position="303"/>
    </location>
    <ligand>
        <name>substrate</name>
    </ligand>
</feature>
<dbReference type="InterPro" id="IPR000905">
    <property type="entry name" value="Gcp-like_dom"/>
</dbReference>
<reference evidence="8 9" key="1">
    <citation type="submission" date="2019-01" db="EMBL/GenBank/DDBJ databases">
        <title>Insights into ecological role of a new deltaproteobacterial order Candidatus Sinidesulfobacterales (Sva0485) by metagenomics and metatranscriptomics.</title>
        <authorList>
            <person name="Tan S."/>
            <person name="Liu J."/>
            <person name="Fang Y."/>
            <person name="Hedlund B.P."/>
            <person name="Lian Z.H."/>
            <person name="Huang L.Y."/>
            <person name="Li J.T."/>
            <person name="Huang L.N."/>
            <person name="Li W.J."/>
            <person name="Jiang H.C."/>
            <person name="Dong H.L."/>
            <person name="Shu W.S."/>
        </authorList>
    </citation>
    <scope>NUCLEOTIDE SEQUENCE [LARGE SCALE GENOMIC DNA]</scope>
    <source>
        <strain evidence="8">AP3</strain>
    </source>
</reference>
<comment type="similarity">
    <text evidence="6">Belongs to the KAE1 / TsaD family.</text>
</comment>
<dbReference type="EC" id="2.3.1.234" evidence="6"/>
<evidence type="ECO:0000259" key="7">
    <source>
        <dbReference type="Pfam" id="PF00814"/>
    </source>
</evidence>
<keyword evidence="2 6" id="KW-0819">tRNA processing</keyword>
<evidence type="ECO:0000256" key="1">
    <source>
        <dbReference type="ARBA" id="ARBA00022679"/>
    </source>
</evidence>
<dbReference type="Pfam" id="PF00814">
    <property type="entry name" value="TsaD"/>
    <property type="match status" value="1"/>
</dbReference>
<feature type="binding site" evidence="6">
    <location>
        <position position="207"/>
    </location>
    <ligand>
        <name>substrate</name>
    </ligand>
</feature>
<keyword evidence="3 6" id="KW-0479">Metal-binding</keyword>
<evidence type="ECO:0000256" key="6">
    <source>
        <dbReference type="HAMAP-Rule" id="MF_01445"/>
    </source>
</evidence>
<protein>
    <recommendedName>
        <fullName evidence="6">tRNA N6-adenosine threonylcarbamoyltransferase</fullName>
        <ecNumber evidence="6">2.3.1.234</ecNumber>
    </recommendedName>
    <alternativeName>
        <fullName evidence="6">N6-L-threonylcarbamoyladenine synthase</fullName>
        <shortName evidence="6">t(6)A synthase</shortName>
    </alternativeName>
    <alternativeName>
        <fullName evidence="6">t(6)A37 threonylcarbamoyladenosine biosynthesis protein TsaD</fullName>
    </alternativeName>
    <alternativeName>
        <fullName evidence="6">tRNA threonylcarbamoyladenosine biosynthesis protein TsaD</fullName>
    </alternativeName>
</protein>
<comment type="caution">
    <text evidence="8">The sequence shown here is derived from an EMBL/GenBank/DDBJ whole genome shotgun (WGS) entry which is preliminary data.</text>
</comment>
<dbReference type="Proteomes" id="UP000320813">
    <property type="component" value="Unassembled WGS sequence"/>
</dbReference>
<dbReference type="GO" id="GO:0061711">
    <property type="term" value="F:tRNA N(6)-L-threonylcarbamoyladenine synthase activity"/>
    <property type="evidence" value="ECO:0007669"/>
    <property type="project" value="UniProtKB-EC"/>
</dbReference>
<feature type="binding site" evidence="6">
    <location>
        <position position="331"/>
    </location>
    <ligand>
        <name>Fe cation</name>
        <dbReference type="ChEBI" id="CHEBI:24875"/>
    </ligand>
</feature>
<dbReference type="GO" id="GO:0005737">
    <property type="term" value="C:cytoplasm"/>
    <property type="evidence" value="ECO:0007669"/>
    <property type="project" value="UniProtKB-SubCell"/>
</dbReference>
<dbReference type="Gene3D" id="3.30.420.40">
    <property type="match status" value="2"/>
</dbReference>
<comment type="function">
    <text evidence="6">Required for the formation of a threonylcarbamoyl group on adenosine at position 37 (t(6)A37) in tRNAs that read codons beginning with adenine. Is involved in the transfer of the threonylcarbamoyl moiety of threonylcarbamoyl-AMP (TC-AMP) to the N6 group of A37, together with TsaE and TsaB. TsaD likely plays a direct catalytic role in this reaction.</text>
</comment>
<evidence type="ECO:0000256" key="3">
    <source>
        <dbReference type="ARBA" id="ARBA00022723"/>
    </source>
</evidence>
<comment type="catalytic activity">
    <reaction evidence="5 6">
        <text>L-threonylcarbamoyladenylate + adenosine(37) in tRNA = N(6)-L-threonylcarbamoyladenosine(37) in tRNA + AMP + H(+)</text>
        <dbReference type="Rhea" id="RHEA:37059"/>
        <dbReference type="Rhea" id="RHEA-COMP:10162"/>
        <dbReference type="Rhea" id="RHEA-COMP:10163"/>
        <dbReference type="ChEBI" id="CHEBI:15378"/>
        <dbReference type="ChEBI" id="CHEBI:73682"/>
        <dbReference type="ChEBI" id="CHEBI:74411"/>
        <dbReference type="ChEBI" id="CHEBI:74418"/>
        <dbReference type="ChEBI" id="CHEBI:456215"/>
        <dbReference type="EC" id="2.3.1.234"/>
    </reaction>
</comment>
<dbReference type="GO" id="GO:0005506">
    <property type="term" value="F:iron ion binding"/>
    <property type="evidence" value="ECO:0007669"/>
    <property type="project" value="UniProtKB-UniRule"/>
</dbReference>
<dbReference type="PANTHER" id="PTHR11735:SF6">
    <property type="entry name" value="TRNA N6-ADENOSINE THREONYLCARBAMOYLTRANSFERASE, MITOCHONDRIAL"/>
    <property type="match status" value="1"/>
</dbReference>
<sequence>MRRLQNFRRQSLKNFRNKSMGYSENIINLAFESSCDDFSCAVLLKDNKGIKILSNITYSQDFVHDIYGGVVPELASRNHIKASLPALSFALSKAAIALKDVGLVSATAGPGLIGSLLIGLMEAKTISYALNIPLVKINHIEGHIFSPFLENKEEFPFIALVISGGHTHIYLVKSHSDIKLIGKTRDDACGELFDKVSNYLGFGYPGGRIIDELAEKGNKNEFKFTLPMAHSRNLDMSFSGLKTAVITLIDKLGGRGKIKEKIVFDIFASTREAVARILYKKTLDACNIYGINTVAVSGGVSANSRIRSLFGEPAKNPCFKVIFPSISLSTDNAAMIGYAGFFKPPVDPLKNKEEFLNINADSSWEL</sequence>
<feature type="binding site" evidence="6">
    <location>
        <position position="211"/>
    </location>
    <ligand>
        <name>substrate</name>
    </ligand>
</feature>
<feature type="domain" description="Gcp-like" evidence="7">
    <location>
        <begin position="51"/>
        <end position="338"/>
    </location>
</feature>
<organism evidence="8 9">
    <name type="scientific">Candidatus Acidulodesulfobacterium ferriphilum</name>
    <dbReference type="NCBI Taxonomy" id="2597223"/>
    <lineage>
        <taxon>Bacteria</taxon>
        <taxon>Deltaproteobacteria</taxon>
        <taxon>Candidatus Acidulodesulfobacterales</taxon>
        <taxon>Candidatus Acidulodesulfobacterium</taxon>
    </lineage>
</organism>
<evidence type="ECO:0000313" key="9">
    <source>
        <dbReference type="Proteomes" id="UP000320813"/>
    </source>
</evidence>
<feature type="binding site" evidence="6">
    <location>
        <position position="194"/>
    </location>
    <ligand>
        <name>substrate</name>
    </ligand>
</feature>
<gene>
    <name evidence="6 8" type="primary">tsaD</name>
    <name evidence="8" type="ORF">EVJ47_06695</name>
</gene>
<dbReference type="InterPro" id="IPR022450">
    <property type="entry name" value="TsaD"/>
</dbReference>
<dbReference type="InterPro" id="IPR017860">
    <property type="entry name" value="Peptidase_M22_CS"/>
</dbReference>
<dbReference type="NCBIfam" id="TIGR00329">
    <property type="entry name" value="gcp_kae1"/>
    <property type="match status" value="1"/>
</dbReference>
<dbReference type="SUPFAM" id="SSF53067">
    <property type="entry name" value="Actin-like ATPase domain"/>
    <property type="match status" value="2"/>
</dbReference>
<dbReference type="InterPro" id="IPR017861">
    <property type="entry name" value="KAE1/TsaD"/>
</dbReference>
<dbReference type="NCBIfam" id="TIGR03723">
    <property type="entry name" value="T6A_TsaD_YgjD"/>
    <property type="match status" value="1"/>
</dbReference>
<dbReference type="CDD" id="cd24133">
    <property type="entry name" value="ASKHA_NBD_TsaD_bac"/>
    <property type="match status" value="1"/>
</dbReference>
<feature type="binding site" evidence="6">
    <location>
        <position position="143"/>
    </location>
    <ligand>
        <name>Fe cation</name>
        <dbReference type="ChEBI" id="CHEBI:24875"/>
    </ligand>
</feature>
<dbReference type="PROSITE" id="PS01016">
    <property type="entry name" value="GLYCOPROTEASE"/>
    <property type="match status" value="1"/>
</dbReference>
<dbReference type="PRINTS" id="PR00789">
    <property type="entry name" value="OSIALOPTASE"/>
</dbReference>
<name>A0A519BAX4_9DELT</name>
<evidence type="ECO:0000256" key="5">
    <source>
        <dbReference type="ARBA" id="ARBA00048117"/>
    </source>
</evidence>
<dbReference type="EMBL" id="SGBD01000003">
    <property type="protein sequence ID" value="RZD14348.1"/>
    <property type="molecule type" value="Genomic_DNA"/>
</dbReference>
<keyword evidence="6" id="KW-0408">Iron</keyword>
<accession>A0A519BAX4</accession>
<proteinExistence type="inferred from homology"/>
<feature type="binding site" evidence="6">
    <location>
        <begin position="161"/>
        <end position="165"/>
    </location>
    <ligand>
        <name>substrate</name>
    </ligand>
</feature>
<dbReference type="GO" id="GO:0002949">
    <property type="term" value="P:tRNA threonylcarbamoyladenosine modification"/>
    <property type="evidence" value="ECO:0007669"/>
    <property type="project" value="UniProtKB-UniRule"/>
</dbReference>
<dbReference type="PANTHER" id="PTHR11735">
    <property type="entry name" value="TRNA N6-ADENOSINE THREONYLCARBAMOYLTRANSFERASE"/>
    <property type="match status" value="1"/>
</dbReference>
<comment type="cofactor">
    <cofactor evidence="6">
        <name>Fe(2+)</name>
        <dbReference type="ChEBI" id="CHEBI:29033"/>
    </cofactor>
    <text evidence="6">Binds 1 Fe(2+) ion per subunit.</text>
</comment>
<evidence type="ECO:0000256" key="4">
    <source>
        <dbReference type="ARBA" id="ARBA00023315"/>
    </source>
</evidence>
<comment type="subcellular location">
    <subcellularLocation>
        <location evidence="6">Cytoplasm</location>
    </subcellularLocation>
</comment>
<keyword evidence="4 6" id="KW-0012">Acyltransferase</keyword>
<keyword evidence="6" id="KW-0963">Cytoplasm</keyword>
<evidence type="ECO:0000256" key="2">
    <source>
        <dbReference type="ARBA" id="ARBA00022694"/>
    </source>
</evidence>
<dbReference type="InterPro" id="IPR043129">
    <property type="entry name" value="ATPase_NBD"/>
</dbReference>
<dbReference type="HAMAP" id="MF_01445">
    <property type="entry name" value="TsaD"/>
    <property type="match status" value="1"/>
</dbReference>
<feature type="binding site" evidence="6">
    <location>
        <position position="139"/>
    </location>
    <ligand>
        <name>Fe cation</name>
        <dbReference type="ChEBI" id="CHEBI:24875"/>
    </ligand>
</feature>